<dbReference type="NCBIfam" id="NF001244">
    <property type="entry name" value="PRK00216.1-5"/>
    <property type="match status" value="1"/>
</dbReference>
<dbReference type="NCBIfam" id="TIGR01934">
    <property type="entry name" value="MenG_MenH_UbiE"/>
    <property type="match status" value="1"/>
</dbReference>
<keyword evidence="3 5" id="KW-0808">Transferase</keyword>
<dbReference type="KEGG" id="sti:Sthe_2942"/>
<proteinExistence type="inferred from homology"/>
<dbReference type="PROSITE" id="PS01184">
    <property type="entry name" value="UBIE_2"/>
    <property type="match status" value="1"/>
</dbReference>
<comment type="similarity">
    <text evidence="5">Belongs to the class I-like SAM-binding methyltransferase superfamily. MenG/UbiE family.</text>
</comment>
<dbReference type="InterPro" id="IPR004033">
    <property type="entry name" value="UbiE/COQ5_MeTrFase"/>
</dbReference>
<dbReference type="Proteomes" id="UP000002027">
    <property type="component" value="Chromosome 2"/>
</dbReference>
<comment type="caution">
    <text evidence="5">Lacks conserved residue(s) required for the propagation of feature annotation.</text>
</comment>
<evidence type="ECO:0000256" key="5">
    <source>
        <dbReference type="HAMAP-Rule" id="MF_01813"/>
    </source>
</evidence>
<evidence type="ECO:0000313" key="6">
    <source>
        <dbReference type="EMBL" id="ACZ40347.1"/>
    </source>
</evidence>
<dbReference type="InterPro" id="IPR023576">
    <property type="entry name" value="UbiE/COQ5_MeTrFase_CS"/>
</dbReference>
<dbReference type="GO" id="GO:0009234">
    <property type="term" value="P:menaquinone biosynthetic process"/>
    <property type="evidence" value="ECO:0007669"/>
    <property type="project" value="UniProtKB-UniRule"/>
</dbReference>
<dbReference type="Pfam" id="PF01209">
    <property type="entry name" value="Ubie_methyltran"/>
    <property type="match status" value="1"/>
</dbReference>
<comment type="pathway">
    <text evidence="5">Quinol/quinone metabolism; menaquinone biosynthesis; menaquinol from 1,4-dihydroxy-2-naphthoate: step 2/2.</text>
</comment>
<keyword evidence="4 5" id="KW-0949">S-adenosyl-L-methionine</keyword>
<keyword evidence="1 5" id="KW-0474">Menaquinone biosynthesis</keyword>
<dbReference type="FunCoup" id="D1C954">
    <property type="interactions" value="524"/>
</dbReference>
<evidence type="ECO:0000256" key="3">
    <source>
        <dbReference type="ARBA" id="ARBA00022679"/>
    </source>
</evidence>
<dbReference type="GO" id="GO:0032259">
    <property type="term" value="P:methylation"/>
    <property type="evidence" value="ECO:0007669"/>
    <property type="project" value="UniProtKB-KW"/>
</dbReference>
<dbReference type="PROSITE" id="PS51608">
    <property type="entry name" value="SAM_MT_UBIE"/>
    <property type="match status" value="1"/>
</dbReference>
<comment type="catalytic activity">
    <reaction evidence="5">
        <text>a 2-demethylmenaquinol + S-adenosyl-L-methionine = a menaquinol + S-adenosyl-L-homocysteine + H(+)</text>
        <dbReference type="Rhea" id="RHEA:42640"/>
        <dbReference type="Rhea" id="RHEA-COMP:9539"/>
        <dbReference type="Rhea" id="RHEA-COMP:9563"/>
        <dbReference type="ChEBI" id="CHEBI:15378"/>
        <dbReference type="ChEBI" id="CHEBI:18151"/>
        <dbReference type="ChEBI" id="CHEBI:55437"/>
        <dbReference type="ChEBI" id="CHEBI:57856"/>
        <dbReference type="ChEBI" id="CHEBI:59789"/>
        <dbReference type="EC" id="2.1.1.163"/>
    </reaction>
</comment>
<dbReference type="PANTHER" id="PTHR43591:SF24">
    <property type="entry name" value="2-METHOXY-6-POLYPRENYL-1,4-BENZOQUINOL METHYLASE, MITOCHONDRIAL"/>
    <property type="match status" value="1"/>
</dbReference>
<feature type="binding site" evidence="5">
    <location>
        <begin position="117"/>
        <end position="118"/>
    </location>
    <ligand>
        <name>S-adenosyl-L-methionine</name>
        <dbReference type="ChEBI" id="CHEBI:59789"/>
    </ligand>
</feature>
<dbReference type="AlphaFoldDB" id="D1C954"/>
<sequence>MTGTETETPRRGARGALRQPPEVRAMFDRIVRRYDLMNRLMSLGRDVAWRRLAAREAVAGGARQVLDVATGTADLALELARQGAPHVVGADFSRGMLELAADKIRGRGASIRLLQADAMALPFPDGAFDACTVAFGLRNMPDYEAAVVEMARVLRPGGRLVVLEMTPLRVPVLRTLFRWYFDRLVPLIGGLISGDRDAYRYLPTSVSAFPPAEELAAIMTRAGLATVRYQYLMMRTVALHVGVKPGTTPR</sequence>
<evidence type="ECO:0000256" key="1">
    <source>
        <dbReference type="ARBA" id="ARBA00022428"/>
    </source>
</evidence>
<reference evidence="7" key="1">
    <citation type="submission" date="2009-11" db="EMBL/GenBank/DDBJ databases">
        <title>The complete chromosome 2 of Sphaerobacter thermophilus DSM 20745.</title>
        <authorList>
            <person name="Lucas S."/>
            <person name="Copeland A."/>
            <person name="Lapidus A."/>
            <person name="Glavina del Rio T."/>
            <person name="Dalin E."/>
            <person name="Tice H."/>
            <person name="Bruce D."/>
            <person name="Goodwin L."/>
            <person name="Pitluck S."/>
            <person name="Kyrpides N."/>
            <person name="Mavromatis K."/>
            <person name="Ivanova N."/>
            <person name="Mikhailova N."/>
            <person name="LaButti K.M."/>
            <person name="Clum A."/>
            <person name="Sun H.I."/>
            <person name="Brettin T."/>
            <person name="Detter J.C."/>
            <person name="Han C."/>
            <person name="Larimer F."/>
            <person name="Land M."/>
            <person name="Hauser L."/>
            <person name="Markowitz V."/>
            <person name="Cheng J.F."/>
            <person name="Hugenholtz P."/>
            <person name="Woyke T."/>
            <person name="Wu D."/>
            <person name="Steenblock K."/>
            <person name="Schneider S."/>
            <person name="Pukall R."/>
            <person name="Goeker M."/>
            <person name="Klenk H.P."/>
            <person name="Eisen J.A."/>
        </authorList>
    </citation>
    <scope>NUCLEOTIDE SEQUENCE [LARGE SCALE GENOMIC DNA]</scope>
    <source>
        <strain evidence="7">ATCC 49802 / DSM 20745 / S 6022</strain>
    </source>
</reference>
<accession>D1C954</accession>
<comment type="function">
    <text evidence="5">Methyltransferase required for the conversion of demethylmenaquinol (DMKH2) to menaquinol (MKH2).</text>
</comment>
<protein>
    <recommendedName>
        <fullName evidence="5">Demethylmenaquinone methyltransferase</fullName>
        <ecNumber evidence="5">2.1.1.163</ecNumber>
    </recommendedName>
</protein>
<dbReference type="GO" id="GO:0043770">
    <property type="term" value="F:demethylmenaquinone methyltransferase activity"/>
    <property type="evidence" value="ECO:0007669"/>
    <property type="project" value="UniProtKB-UniRule"/>
</dbReference>
<dbReference type="HAMAP" id="MF_01813">
    <property type="entry name" value="MenG_UbiE_methyltr"/>
    <property type="match status" value="1"/>
</dbReference>
<keyword evidence="6" id="KW-0830">Ubiquinone</keyword>
<dbReference type="SUPFAM" id="SSF53335">
    <property type="entry name" value="S-adenosyl-L-methionine-dependent methyltransferases"/>
    <property type="match status" value="1"/>
</dbReference>
<dbReference type="PROSITE" id="PS01183">
    <property type="entry name" value="UBIE_1"/>
    <property type="match status" value="1"/>
</dbReference>
<dbReference type="EC" id="2.1.1.163" evidence="5"/>
<dbReference type="InParanoid" id="D1C954"/>
<gene>
    <name evidence="5" type="primary">menG</name>
    <name evidence="6" type="ordered locus">Sthe_2942</name>
</gene>
<keyword evidence="2 5" id="KW-0489">Methyltransferase</keyword>
<dbReference type="InterPro" id="IPR029063">
    <property type="entry name" value="SAM-dependent_MTases_sf"/>
</dbReference>
<dbReference type="HOGENOM" id="CLU_037990_0_0_0"/>
<evidence type="ECO:0000256" key="4">
    <source>
        <dbReference type="ARBA" id="ARBA00022691"/>
    </source>
</evidence>
<evidence type="ECO:0000256" key="2">
    <source>
        <dbReference type="ARBA" id="ARBA00022603"/>
    </source>
</evidence>
<feature type="binding site" evidence="5">
    <location>
        <position position="91"/>
    </location>
    <ligand>
        <name>S-adenosyl-L-methionine</name>
        <dbReference type="ChEBI" id="CHEBI:59789"/>
    </ligand>
</feature>
<feature type="binding site" evidence="5">
    <location>
        <position position="72"/>
    </location>
    <ligand>
        <name>S-adenosyl-L-methionine</name>
        <dbReference type="ChEBI" id="CHEBI:59789"/>
    </ligand>
</feature>
<dbReference type="UniPathway" id="UPA00079">
    <property type="reaction ID" value="UER00169"/>
</dbReference>
<dbReference type="Gene3D" id="3.40.50.150">
    <property type="entry name" value="Vaccinia Virus protein VP39"/>
    <property type="match status" value="1"/>
</dbReference>
<dbReference type="CDD" id="cd02440">
    <property type="entry name" value="AdoMet_MTases"/>
    <property type="match status" value="1"/>
</dbReference>
<keyword evidence="7" id="KW-1185">Reference proteome</keyword>
<evidence type="ECO:0000313" key="7">
    <source>
        <dbReference type="Proteomes" id="UP000002027"/>
    </source>
</evidence>
<organism evidence="6 7">
    <name type="scientific">Sphaerobacter thermophilus (strain ATCC 49802 / DSM 20745 / KCCM 41009 / NCIMB 13125 / S 6022)</name>
    <dbReference type="NCBI Taxonomy" id="479434"/>
    <lineage>
        <taxon>Bacteria</taxon>
        <taxon>Pseudomonadati</taxon>
        <taxon>Thermomicrobiota</taxon>
        <taxon>Thermomicrobia</taxon>
        <taxon>Sphaerobacterales</taxon>
        <taxon>Sphaerobacterineae</taxon>
        <taxon>Sphaerobacteraceae</taxon>
        <taxon>Sphaerobacter</taxon>
    </lineage>
</organism>
<dbReference type="RefSeq" id="WP_012873382.1">
    <property type="nucleotide sequence ID" value="NC_013524.1"/>
</dbReference>
<dbReference type="PANTHER" id="PTHR43591">
    <property type="entry name" value="METHYLTRANSFERASE"/>
    <property type="match status" value="1"/>
</dbReference>
<dbReference type="STRING" id="479434.Sthe_2942"/>
<dbReference type="EMBL" id="CP001824">
    <property type="protein sequence ID" value="ACZ40347.1"/>
    <property type="molecule type" value="Genomic_DNA"/>
</dbReference>
<reference evidence="6 7" key="2">
    <citation type="journal article" date="2010" name="Stand. Genomic Sci.">
        <title>Complete genome sequence of Desulfohalobium retbaense type strain (HR(100)).</title>
        <authorList>
            <person name="Spring S."/>
            <person name="Nolan M."/>
            <person name="Lapidus A."/>
            <person name="Glavina Del Rio T."/>
            <person name="Copeland A."/>
            <person name="Tice H."/>
            <person name="Cheng J.F."/>
            <person name="Lucas S."/>
            <person name="Land M."/>
            <person name="Chen F."/>
            <person name="Bruce D."/>
            <person name="Goodwin L."/>
            <person name="Pitluck S."/>
            <person name="Ivanova N."/>
            <person name="Mavromatis K."/>
            <person name="Mikhailova N."/>
            <person name="Pati A."/>
            <person name="Chen A."/>
            <person name="Palaniappan K."/>
            <person name="Hauser L."/>
            <person name="Chang Y.J."/>
            <person name="Jeffries C.D."/>
            <person name="Munk C."/>
            <person name="Kiss H."/>
            <person name="Chain P."/>
            <person name="Han C."/>
            <person name="Brettin T."/>
            <person name="Detter J.C."/>
            <person name="Schuler E."/>
            <person name="Goker M."/>
            <person name="Rohde M."/>
            <person name="Bristow J."/>
            <person name="Eisen J.A."/>
            <person name="Markowitz V."/>
            <person name="Hugenholtz P."/>
            <person name="Kyrpides N.C."/>
            <person name="Klenk H.P."/>
        </authorList>
    </citation>
    <scope>NUCLEOTIDE SEQUENCE [LARGE SCALE GENOMIC DNA]</scope>
    <source>
        <strain evidence="7">ATCC 49802 / DSM 20745 / S 6022</strain>
    </source>
</reference>
<name>D1C954_SPHTD</name>
<dbReference type="eggNOG" id="COG2226">
    <property type="taxonomic scope" value="Bacteria"/>
</dbReference>